<protein>
    <submittedName>
        <fullName evidence="2">Putative membrane protein</fullName>
    </submittedName>
</protein>
<keyword evidence="1" id="KW-0472">Membrane</keyword>
<sequence length="164" mass="17659">MTVLQTICLVAATVTTGSMAGLFTAFSYAVMPGLARSSDRTLVETMKQINLVIINPWFLVQFVGSIPLLVLATVLAWLGHGEESLGWIAAATVLYVVAFVVTVARNVPLNNRLEAAGDVDAITDLAGVRERYEGPWVRWNLVRALLHTAAFGCLVWALVPYAAG</sequence>
<evidence type="ECO:0000256" key="1">
    <source>
        <dbReference type="SAM" id="Phobius"/>
    </source>
</evidence>
<feature type="transmembrane region" description="Helical" evidence="1">
    <location>
        <begin position="6"/>
        <end position="30"/>
    </location>
</feature>
<feature type="transmembrane region" description="Helical" evidence="1">
    <location>
        <begin position="84"/>
        <end position="104"/>
    </location>
</feature>
<dbReference type="RefSeq" id="WP_185055846.1">
    <property type="nucleotide sequence ID" value="NZ_BAABIX010000014.1"/>
</dbReference>
<proteinExistence type="predicted"/>
<dbReference type="InterPro" id="IPR013901">
    <property type="entry name" value="Anthrone_oxy"/>
</dbReference>
<keyword evidence="1" id="KW-1133">Transmembrane helix</keyword>
<accession>A0A840PPK2</accession>
<keyword evidence="1" id="KW-0812">Transmembrane</keyword>
<evidence type="ECO:0000313" key="3">
    <source>
        <dbReference type="Proteomes" id="UP000578449"/>
    </source>
</evidence>
<name>A0A840PPK2_9ACTN</name>
<feature type="transmembrane region" description="Helical" evidence="1">
    <location>
        <begin position="141"/>
        <end position="163"/>
    </location>
</feature>
<dbReference type="Proteomes" id="UP000578449">
    <property type="component" value="Unassembled WGS sequence"/>
</dbReference>
<evidence type="ECO:0000313" key="2">
    <source>
        <dbReference type="EMBL" id="MBB5139007.1"/>
    </source>
</evidence>
<gene>
    <name evidence="2" type="ORF">HNP84_008769</name>
</gene>
<keyword evidence="3" id="KW-1185">Reference proteome</keyword>
<dbReference type="Pfam" id="PF08592">
    <property type="entry name" value="Anthrone_oxy"/>
    <property type="match status" value="1"/>
</dbReference>
<organism evidence="2 3">
    <name type="scientific">Thermocatellispora tengchongensis</name>
    <dbReference type="NCBI Taxonomy" id="1073253"/>
    <lineage>
        <taxon>Bacteria</taxon>
        <taxon>Bacillati</taxon>
        <taxon>Actinomycetota</taxon>
        <taxon>Actinomycetes</taxon>
        <taxon>Streptosporangiales</taxon>
        <taxon>Streptosporangiaceae</taxon>
        <taxon>Thermocatellispora</taxon>
    </lineage>
</organism>
<feature type="transmembrane region" description="Helical" evidence="1">
    <location>
        <begin position="51"/>
        <end position="78"/>
    </location>
</feature>
<dbReference type="EMBL" id="JACHGN010000026">
    <property type="protein sequence ID" value="MBB5139007.1"/>
    <property type="molecule type" value="Genomic_DNA"/>
</dbReference>
<reference evidence="2 3" key="1">
    <citation type="submission" date="2020-08" db="EMBL/GenBank/DDBJ databases">
        <title>Genomic Encyclopedia of Type Strains, Phase IV (KMG-IV): sequencing the most valuable type-strain genomes for metagenomic binning, comparative biology and taxonomic classification.</title>
        <authorList>
            <person name="Goeker M."/>
        </authorList>
    </citation>
    <scope>NUCLEOTIDE SEQUENCE [LARGE SCALE GENOMIC DNA]</scope>
    <source>
        <strain evidence="2 3">DSM 45615</strain>
    </source>
</reference>
<comment type="caution">
    <text evidence="2">The sequence shown here is derived from an EMBL/GenBank/DDBJ whole genome shotgun (WGS) entry which is preliminary data.</text>
</comment>
<dbReference type="AlphaFoldDB" id="A0A840PPK2"/>